<dbReference type="EMBL" id="JTDI01000001">
    <property type="protein sequence ID" value="KHK92861.1"/>
    <property type="molecule type" value="Genomic_DNA"/>
</dbReference>
<dbReference type="Gene3D" id="3.40.50.2000">
    <property type="entry name" value="Glycogen Phosphorylase B"/>
    <property type="match status" value="2"/>
</dbReference>
<dbReference type="PANTHER" id="PTHR46401:SF2">
    <property type="entry name" value="GLYCOSYLTRANSFERASE WBBK-RELATED"/>
    <property type="match status" value="1"/>
</dbReference>
<dbReference type="CDD" id="cd03801">
    <property type="entry name" value="GT4_PimA-like"/>
    <property type="match status" value="1"/>
</dbReference>
<evidence type="ECO:0000313" key="4">
    <source>
        <dbReference type="EMBL" id="KHK92861.1"/>
    </source>
</evidence>
<reference evidence="4 5" key="1">
    <citation type="submission" date="2014-10" db="EMBL/GenBank/DDBJ databases">
        <title>Genome sequence of Novosphingobium malaysiense MUSC 273(T).</title>
        <authorList>
            <person name="Lee L.-H."/>
        </authorList>
    </citation>
    <scope>NUCLEOTIDE SEQUENCE [LARGE SCALE GENOMIC DNA]</scope>
    <source>
        <strain evidence="4 5">MUSC 273</strain>
    </source>
</reference>
<dbReference type="InterPro" id="IPR028098">
    <property type="entry name" value="Glyco_trans_4-like_N"/>
</dbReference>
<dbReference type="PANTHER" id="PTHR46401">
    <property type="entry name" value="GLYCOSYLTRANSFERASE WBBK-RELATED"/>
    <property type="match status" value="1"/>
</dbReference>
<keyword evidence="5" id="KW-1185">Reference proteome</keyword>
<dbReference type="Pfam" id="PF00534">
    <property type="entry name" value="Glycos_transf_1"/>
    <property type="match status" value="1"/>
</dbReference>
<feature type="domain" description="Glycosyltransferase subfamily 4-like N-terminal" evidence="3">
    <location>
        <begin position="15"/>
        <end position="176"/>
    </location>
</feature>
<organism evidence="4 5">
    <name type="scientific">Novosphingobium malaysiense</name>
    <dbReference type="NCBI Taxonomy" id="1348853"/>
    <lineage>
        <taxon>Bacteria</taxon>
        <taxon>Pseudomonadati</taxon>
        <taxon>Pseudomonadota</taxon>
        <taxon>Alphaproteobacteria</taxon>
        <taxon>Sphingomonadales</taxon>
        <taxon>Sphingomonadaceae</taxon>
        <taxon>Novosphingobium</taxon>
    </lineage>
</organism>
<dbReference type="RefSeq" id="WP_039277943.1">
    <property type="nucleotide sequence ID" value="NZ_JTDI01000001.1"/>
</dbReference>
<sequence>MKVFITGLRGIPEIMGGIESHCEELLPRIKRTNTDLDISVLCRAPYVQRDLRNYRGISLVPLPSPRSRSFEAIVATFIATIYAWFQRADVLHIHGIGPALLAPLARILGFKVIVTHHGADYEREKWGRMAKLVLRIGERSGLIWAHRVIAVSPSLALHLKEIFPSQAEKVVYIPNGAPKLPSGGVDARRTLADLGLKPKGYVLAVGRLVPEKGLHDLIDAFKASSPPDGVVLAIAGDANHDSDYVRKLRSQANDRIIFLNFQPRPVLKCLYENCSLFVMPSYHEGLPIAALEAASCAAPMLLSDIAANRDLGLNEDCYFPVGDTACLSGLLSADHRTRTADAHMVKRRFDWDTSAINTADVYYSLIAAPSGAHAPKRSASGAVK</sequence>
<comment type="caution">
    <text evidence="4">The sequence shown here is derived from an EMBL/GenBank/DDBJ whole genome shotgun (WGS) entry which is preliminary data.</text>
</comment>
<evidence type="ECO:0000313" key="5">
    <source>
        <dbReference type="Proteomes" id="UP000031057"/>
    </source>
</evidence>
<feature type="domain" description="Glycosyl transferase family 1" evidence="2">
    <location>
        <begin position="198"/>
        <end position="310"/>
    </location>
</feature>
<dbReference type="SUPFAM" id="SSF53756">
    <property type="entry name" value="UDP-Glycosyltransferase/glycogen phosphorylase"/>
    <property type="match status" value="1"/>
</dbReference>
<accession>A0A0B1ZQI8</accession>
<dbReference type="GO" id="GO:0009103">
    <property type="term" value="P:lipopolysaccharide biosynthetic process"/>
    <property type="evidence" value="ECO:0007669"/>
    <property type="project" value="TreeGrafter"/>
</dbReference>
<name>A0A0B1ZQI8_9SPHN</name>
<evidence type="ECO:0000259" key="2">
    <source>
        <dbReference type="Pfam" id="PF00534"/>
    </source>
</evidence>
<evidence type="ECO:0000259" key="3">
    <source>
        <dbReference type="Pfam" id="PF13439"/>
    </source>
</evidence>
<gene>
    <name evidence="4" type="ORF">LK12_00020</name>
</gene>
<dbReference type="OrthoDB" id="9767863at2"/>
<dbReference type="STRING" id="1348853.LK12_00020"/>
<dbReference type="AlphaFoldDB" id="A0A0B1ZQI8"/>
<evidence type="ECO:0000256" key="1">
    <source>
        <dbReference type="ARBA" id="ARBA00022679"/>
    </source>
</evidence>
<dbReference type="Proteomes" id="UP000031057">
    <property type="component" value="Unassembled WGS sequence"/>
</dbReference>
<dbReference type="GO" id="GO:0016757">
    <property type="term" value="F:glycosyltransferase activity"/>
    <property type="evidence" value="ECO:0007669"/>
    <property type="project" value="InterPro"/>
</dbReference>
<proteinExistence type="predicted"/>
<dbReference type="Pfam" id="PF13439">
    <property type="entry name" value="Glyco_transf_4"/>
    <property type="match status" value="1"/>
</dbReference>
<protein>
    <submittedName>
        <fullName evidence="4">Glycosyl transferase</fullName>
    </submittedName>
</protein>
<keyword evidence="1 4" id="KW-0808">Transferase</keyword>
<dbReference type="InterPro" id="IPR001296">
    <property type="entry name" value="Glyco_trans_1"/>
</dbReference>